<reference evidence="2" key="1">
    <citation type="journal article" date="2010" name="Science">
        <title>Signatures of adaptation to obligate biotrophy in the Hyaloperonospora arabidopsidis genome.</title>
        <authorList>
            <person name="Baxter L."/>
            <person name="Tripathy S."/>
            <person name="Ishaque N."/>
            <person name="Boot N."/>
            <person name="Cabral A."/>
            <person name="Kemen E."/>
            <person name="Thines M."/>
            <person name="Ah-Fong A."/>
            <person name="Anderson R."/>
            <person name="Badejoko W."/>
            <person name="Bittner-Eddy P."/>
            <person name="Boore J.L."/>
            <person name="Chibucos M.C."/>
            <person name="Coates M."/>
            <person name="Dehal P."/>
            <person name="Delehaunty K."/>
            <person name="Dong S."/>
            <person name="Downton P."/>
            <person name="Dumas B."/>
            <person name="Fabro G."/>
            <person name="Fronick C."/>
            <person name="Fuerstenberg S.I."/>
            <person name="Fulton L."/>
            <person name="Gaulin E."/>
            <person name="Govers F."/>
            <person name="Hughes L."/>
            <person name="Humphray S."/>
            <person name="Jiang R.H."/>
            <person name="Judelson H."/>
            <person name="Kamoun S."/>
            <person name="Kyung K."/>
            <person name="Meijer H."/>
            <person name="Minx P."/>
            <person name="Morris P."/>
            <person name="Nelson J."/>
            <person name="Phuntumart V."/>
            <person name="Qutob D."/>
            <person name="Rehmany A."/>
            <person name="Rougon-Cardoso A."/>
            <person name="Ryden P."/>
            <person name="Torto-Alalibo T."/>
            <person name="Studholme D."/>
            <person name="Wang Y."/>
            <person name="Win J."/>
            <person name="Wood J."/>
            <person name="Clifton S.W."/>
            <person name="Rogers J."/>
            <person name="Van den Ackerveken G."/>
            <person name="Jones J.D."/>
            <person name="McDowell J.M."/>
            <person name="Beynon J."/>
            <person name="Tyler B.M."/>
        </authorList>
    </citation>
    <scope>NUCLEOTIDE SEQUENCE [LARGE SCALE GENOMIC DNA]</scope>
    <source>
        <strain evidence="2">Emoy2</strain>
    </source>
</reference>
<accession>M4B203</accession>
<organism evidence="1 2">
    <name type="scientific">Hyaloperonospora arabidopsidis (strain Emoy2)</name>
    <name type="common">Downy mildew agent</name>
    <name type="synonym">Peronospora arabidopsidis</name>
    <dbReference type="NCBI Taxonomy" id="559515"/>
    <lineage>
        <taxon>Eukaryota</taxon>
        <taxon>Sar</taxon>
        <taxon>Stramenopiles</taxon>
        <taxon>Oomycota</taxon>
        <taxon>Peronosporomycetes</taxon>
        <taxon>Peronosporales</taxon>
        <taxon>Peronosporaceae</taxon>
        <taxon>Hyaloperonospora</taxon>
    </lineage>
</organism>
<dbReference type="HOGENOM" id="CLU_3036472_0_0_1"/>
<dbReference type="EnsemblProtists" id="HpaT800300">
    <property type="protein sequence ID" value="HpaP800300"/>
    <property type="gene ID" value="HpaG800300"/>
</dbReference>
<evidence type="ECO:0000313" key="1">
    <source>
        <dbReference type="EnsemblProtists" id="HpaP800300"/>
    </source>
</evidence>
<dbReference type="EMBL" id="JH597777">
    <property type="status" value="NOT_ANNOTATED_CDS"/>
    <property type="molecule type" value="Genomic_DNA"/>
</dbReference>
<reference evidence="1" key="2">
    <citation type="submission" date="2015-06" db="UniProtKB">
        <authorList>
            <consortium name="EnsemblProtists"/>
        </authorList>
    </citation>
    <scope>IDENTIFICATION</scope>
    <source>
        <strain evidence="1">Emoy2</strain>
    </source>
</reference>
<dbReference type="Proteomes" id="UP000011713">
    <property type="component" value="Unassembled WGS sequence"/>
</dbReference>
<dbReference type="InParanoid" id="M4B203"/>
<dbReference type="VEuPathDB" id="FungiDB:HpaG800300"/>
<name>M4B203_HYAAE</name>
<evidence type="ECO:0000313" key="2">
    <source>
        <dbReference type="Proteomes" id="UP000011713"/>
    </source>
</evidence>
<proteinExistence type="predicted"/>
<keyword evidence="2" id="KW-1185">Reference proteome</keyword>
<protein>
    <submittedName>
        <fullName evidence="1">Uncharacterized protein</fullName>
    </submittedName>
</protein>
<sequence>MGGSFRGPELAGFLAFLCVNTVRPNPIARTMAAARATSFLSWKSSETDFMRRTRV</sequence>
<dbReference type="AlphaFoldDB" id="M4B203"/>